<dbReference type="PRINTS" id="PR00381">
    <property type="entry name" value="KINESINLIGHT"/>
</dbReference>
<evidence type="ECO:0000313" key="2">
    <source>
        <dbReference type="EMBL" id="GAA2064275.1"/>
    </source>
</evidence>
<dbReference type="Proteomes" id="UP001500751">
    <property type="component" value="Unassembled WGS sequence"/>
</dbReference>
<dbReference type="InterPro" id="IPR019734">
    <property type="entry name" value="TPR_rpt"/>
</dbReference>
<dbReference type="PANTHER" id="PTHR46082">
    <property type="entry name" value="ATP/GTP-BINDING PROTEIN-RELATED"/>
    <property type="match status" value="1"/>
</dbReference>
<comment type="caution">
    <text evidence="2">The sequence shown here is derived from an EMBL/GenBank/DDBJ whole genome shotgun (WGS) entry which is preliminary data.</text>
</comment>
<feature type="region of interest" description="Disordered" evidence="1">
    <location>
        <begin position="1"/>
        <end position="30"/>
    </location>
</feature>
<accession>A0ABN2VK54</accession>
<dbReference type="InterPro" id="IPR027417">
    <property type="entry name" value="P-loop_NTPase"/>
</dbReference>
<dbReference type="Gene3D" id="1.25.40.10">
    <property type="entry name" value="Tetratricopeptide repeat domain"/>
    <property type="match status" value="2"/>
</dbReference>
<keyword evidence="3" id="KW-1185">Reference proteome</keyword>
<organism evidence="2 3">
    <name type="scientific">Catenulispora yoronensis</name>
    <dbReference type="NCBI Taxonomy" id="450799"/>
    <lineage>
        <taxon>Bacteria</taxon>
        <taxon>Bacillati</taxon>
        <taxon>Actinomycetota</taxon>
        <taxon>Actinomycetes</taxon>
        <taxon>Catenulisporales</taxon>
        <taxon>Catenulisporaceae</taxon>
        <taxon>Catenulispora</taxon>
    </lineage>
</organism>
<reference evidence="2 3" key="1">
    <citation type="journal article" date="2019" name="Int. J. Syst. Evol. Microbiol.">
        <title>The Global Catalogue of Microorganisms (GCM) 10K type strain sequencing project: providing services to taxonomists for standard genome sequencing and annotation.</title>
        <authorList>
            <consortium name="The Broad Institute Genomics Platform"/>
            <consortium name="The Broad Institute Genome Sequencing Center for Infectious Disease"/>
            <person name="Wu L."/>
            <person name="Ma J."/>
        </authorList>
    </citation>
    <scope>NUCLEOTIDE SEQUENCE [LARGE SCALE GENOMIC DNA]</scope>
    <source>
        <strain evidence="2 3">JCM 16014</strain>
    </source>
</reference>
<dbReference type="Gene3D" id="3.40.50.300">
    <property type="entry name" value="P-loop containing nucleotide triphosphate hydrolases"/>
    <property type="match status" value="1"/>
</dbReference>
<dbReference type="InterPro" id="IPR053137">
    <property type="entry name" value="NLR-like"/>
</dbReference>
<proteinExistence type="predicted"/>
<dbReference type="InterPro" id="IPR011990">
    <property type="entry name" value="TPR-like_helical_dom_sf"/>
</dbReference>
<dbReference type="SUPFAM" id="SSF52540">
    <property type="entry name" value="P-loop containing nucleoside triphosphate hydrolases"/>
    <property type="match status" value="1"/>
</dbReference>
<dbReference type="EMBL" id="BAAAQN010000095">
    <property type="protein sequence ID" value="GAA2064275.1"/>
    <property type="molecule type" value="Genomic_DNA"/>
</dbReference>
<dbReference type="Pfam" id="PF13424">
    <property type="entry name" value="TPR_12"/>
    <property type="match status" value="3"/>
</dbReference>
<dbReference type="Pfam" id="PF13374">
    <property type="entry name" value="TPR_10"/>
    <property type="match status" value="4"/>
</dbReference>
<evidence type="ECO:0000313" key="3">
    <source>
        <dbReference type="Proteomes" id="UP001500751"/>
    </source>
</evidence>
<dbReference type="SMART" id="SM00028">
    <property type="entry name" value="TPR"/>
    <property type="match status" value="7"/>
</dbReference>
<dbReference type="PANTHER" id="PTHR46082:SF6">
    <property type="entry name" value="AAA+ ATPASE DOMAIN-CONTAINING PROTEIN-RELATED"/>
    <property type="match status" value="1"/>
</dbReference>
<sequence>MNPAEAGSFGERAGAGYGPSASGRPGASVSGGRVGIVSVGPDAVNIYHAPPPTSLPPVGRVPVPAGLSNVPRRGMFIGRDREMERLADAMFSGSGVVTQAVAGLGGMGKSTLAAEYARRYADRYVGVWWLTADSRASVETGLADLVRRLIPSQAADHDGRVLSDWGLSWVQSTPGLLLVWDNVDDVQDVAPLLAAASGDVHHLVTSRLEGDWHLIDAQPPLRLGELAPQDAVRLLTRIVGSTLDEHTAAALCAELGYLPLAVEQVGAYLAKARTDPGEYLALWRTAQAQALASASAGSRVDQYMTGVWKITLDKLADIPLAGDLLRVMAWFAPEAISRELLRPLAEPDELDRALLRLNAYSMVTLDPSGRAINVHRVVQAVARTPDAADPHRRPDDVAVARDAAISLIDRLVPARDALPATAVADWRMIFPHIDAFAGHSHGLPVTANTVAVMDRAFRFLQIVGNPAAGIRIAACALAGSGQLHGEDHRGTLASRNNLASAYEKAGDSGRAIPLFERTLADRLRVLGEDDPDTLASATNLAGAYESAGDLPAAIPLFEWTLAKRIRALGEDHPDTLGARNNLASAYRSVGDLGRAIPLLRQTVANYVQMLGEDDYDTLEARNSLAHAYFDAGDLRGAISLFEQTLRGRVRTMGVNHPHTLGSRNNLATAYQWAGDLGRAIPLFERTLAERIRVLGAHHPDTLGTRAGLAAAVAAGGDLGQAIPQFERTLAESIRVLGADHPDTLAVRNNLASAYRSVGDPGRAITLFEQTVAGFVRVLGENHPSTLLSRHNLAHAYESAGDLARAIRMYQETLAECVRALGEDHPHSIGFRNDLAAAYVNAGDLGRAVSLFEQTLAECIRVLGEDHPFTRDVGRNLAIVYRQTRWRRLGRRVVRRLSPIDGSDTEP</sequence>
<gene>
    <name evidence="2" type="primary">fxsT_2</name>
    <name evidence="2" type="ORF">GCM10009839_89680</name>
</gene>
<protein>
    <submittedName>
        <fullName evidence="2">FxSxx-COOH system tetratricopeptide repeat protein</fullName>
    </submittedName>
</protein>
<evidence type="ECO:0000256" key="1">
    <source>
        <dbReference type="SAM" id="MobiDB-lite"/>
    </source>
</evidence>
<name>A0ABN2VK54_9ACTN</name>
<dbReference type="SUPFAM" id="SSF48452">
    <property type="entry name" value="TPR-like"/>
    <property type="match status" value="1"/>
</dbReference>